<sequence length="190" mass="20563">MPSVSTGALLRSLIASGEDTPLVREARQILSGAFVSDDFANALAFSAIEGEAGFVLDGYPRSVAQAEALERFLAERGQVLDCVLFFQLSEAALEARVLGRRVCGTCGATYHIVVAPPCQEGLCDRCGGVLGLRVEDDAPQKRALRRQLYQAQTAPLCAFYQERGVLREIEAEGDPDAIFKKVCESLPRLI</sequence>
<comment type="catalytic activity">
    <reaction evidence="5 7">
        <text>AMP + ATP = 2 ADP</text>
        <dbReference type="Rhea" id="RHEA:12973"/>
        <dbReference type="ChEBI" id="CHEBI:30616"/>
        <dbReference type="ChEBI" id="CHEBI:456215"/>
        <dbReference type="ChEBI" id="CHEBI:456216"/>
        <dbReference type="EC" id="2.7.4.3"/>
    </reaction>
</comment>
<comment type="pathway">
    <text evidence="5">Purine metabolism; AMP biosynthesis via salvage pathway; AMP from ADP: step 1/1.</text>
</comment>
<dbReference type="SUPFAM" id="SSF57774">
    <property type="entry name" value="Microbial and mitochondrial ADK, insert 'zinc finger' domain"/>
    <property type="match status" value="1"/>
</dbReference>
<feature type="binding site" evidence="5">
    <location>
        <begin position="58"/>
        <end position="61"/>
    </location>
    <ligand>
        <name>AMP</name>
        <dbReference type="ChEBI" id="CHEBI:456215"/>
    </ligand>
</feature>
<dbReference type="HAMAP" id="MF_00235">
    <property type="entry name" value="Adenylate_kinase_Adk"/>
    <property type="match status" value="1"/>
</dbReference>
<feature type="binding site" evidence="5">
    <location>
        <position position="123"/>
    </location>
    <ligand>
        <name>Zn(2+)</name>
        <dbReference type="ChEBI" id="CHEBI:29105"/>
        <note>structural</note>
    </ligand>
</feature>
<comment type="caution">
    <text evidence="5">Lacks conserved residue(s) required for the propagation of feature annotation.</text>
</comment>
<feature type="binding site" evidence="5">
    <location>
        <position position="126"/>
    </location>
    <ligand>
        <name>Zn(2+)</name>
        <dbReference type="ChEBI" id="CHEBI:29105"/>
        <note>structural</note>
    </ligand>
</feature>
<dbReference type="AlphaFoldDB" id="A0A7W9SVP0"/>
<dbReference type="Proteomes" id="UP000520814">
    <property type="component" value="Unassembled WGS sequence"/>
</dbReference>
<keyword evidence="5 7" id="KW-0067">ATP-binding</keyword>
<keyword evidence="2 5" id="KW-0545">Nucleotide biosynthesis</keyword>
<evidence type="ECO:0000256" key="1">
    <source>
        <dbReference type="ARBA" id="ARBA00022679"/>
    </source>
</evidence>
<comment type="similarity">
    <text evidence="5 6">Belongs to the adenylate kinase family.</text>
</comment>
<keyword evidence="1 5" id="KW-0808">Transferase</keyword>
<dbReference type="GO" id="GO:0044209">
    <property type="term" value="P:AMP salvage"/>
    <property type="evidence" value="ECO:0007669"/>
    <property type="project" value="UniProtKB-UniRule"/>
</dbReference>
<keyword evidence="3 5" id="KW-0547">Nucleotide-binding</keyword>
<comment type="caution">
    <text evidence="9">The sequence shown here is derived from an EMBL/GenBank/DDBJ whole genome shotgun (WGS) entry which is preliminary data.</text>
</comment>
<feature type="domain" description="Adenylate kinase active site lid" evidence="8">
    <location>
        <begin position="100"/>
        <end position="130"/>
    </location>
</feature>
<feature type="binding site" evidence="5">
    <location>
        <position position="106"/>
    </location>
    <ligand>
        <name>Zn(2+)</name>
        <dbReference type="ChEBI" id="CHEBI:29105"/>
        <note>structural</note>
    </ligand>
</feature>
<comment type="function">
    <text evidence="5">Catalyzes the reversible transfer of the terminal phosphate group between ATP and AMP. Plays an important role in cellular energy homeostasis and in adenine nucleotide metabolism.</text>
</comment>
<keyword evidence="4 5" id="KW-0418">Kinase</keyword>
<keyword evidence="10" id="KW-1185">Reference proteome</keyword>
<dbReference type="EC" id="2.7.4.3" evidence="5 7"/>
<feature type="binding site" evidence="5">
    <location>
        <position position="65"/>
    </location>
    <ligand>
        <name>AMP</name>
        <dbReference type="ChEBI" id="CHEBI:456215"/>
    </ligand>
</feature>
<evidence type="ECO:0000313" key="9">
    <source>
        <dbReference type="EMBL" id="MBB6053019.1"/>
    </source>
</evidence>
<keyword evidence="5" id="KW-0963">Cytoplasm</keyword>
<dbReference type="UniPathway" id="UPA00588">
    <property type="reaction ID" value="UER00649"/>
</dbReference>
<keyword evidence="5" id="KW-0479">Metal-binding</keyword>
<dbReference type="GO" id="GO:0005524">
    <property type="term" value="F:ATP binding"/>
    <property type="evidence" value="ECO:0007669"/>
    <property type="project" value="UniProtKB-UniRule"/>
</dbReference>
<reference evidence="9 10" key="1">
    <citation type="submission" date="2020-08" db="EMBL/GenBank/DDBJ databases">
        <title>Genomic Encyclopedia of Type Strains, Phase IV (KMG-IV): sequencing the most valuable type-strain genomes for metagenomic binning, comparative biology and taxonomic classification.</title>
        <authorList>
            <person name="Goeker M."/>
        </authorList>
    </citation>
    <scope>NUCLEOTIDE SEQUENCE [LARGE SCALE GENOMIC DNA]</scope>
    <source>
        <strain evidence="9 10">DSM 23562</strain>
    </source>
</reference>
<feature type="binding site" evidence="5">
    <location>
        <position position="100"/>
    </location>
    <ligand>
        <name>ATP</name>
        <dbReference type="ChEBI" id="CHEBI:30616"/>
    </ligand>
</feature>
<evidence type="ECO:0000256" key="5">
    <source>
        <dbReference type="HAMAP-Rule" id="MF_00235"/>
    </source>
</evidence>
<dbReference type="GO" id="GO:0008270">
    <property type="term" value="F:zinc ion binding"/>
    <property type="evidence" value="ECO:0007669"/>
    <property type="project" value="UniProtKB-UniRule"/>
</dbReference>
<evidence type="ECO:0000256" key="2">
    <source>
        <dbReference type="ARBA" id="ARBA00022727"/>
    </source>
</evidence>
<dbReference type="InterPro" id="IPR033690">
    <property type="entry name" value="Adenylat_kinase_CS"/>
</dbReference>
<comment type="subcellular location">
    <subcellularLocation>
        <location evidence="5 7">Cytoplasm</location>
    </subcellularLocation>
</comment>
<protein>
    <recommendedName>
        <fullName evidence="5 7">Adenylate kinase</fullName>
        <shortName evidence="5">AK</shortName>
        <ecNumber evidence="5 7">2.7.4.3</ecNumber>
    </recommendedName>
    <alternativeName>
        <fullName evidence="5">ATP-AMP transphosphorylase</fullName>
    </alternativeName>
    <alternativeName>
        <fullName evidence="5">ATP:AMP phosphotransferase</fullName>
    </alternativeName>
    <alternativeName>
        <fullName evidence="5">Adenylate monophosphate kinase</fullName>
    </alternativeName>
</protein>
<feature type="binding site" evidence="5">
    <location>
        <position position="6"/>
    </location>
    <ligand>
        <name>AMP</name>
        <dbReference type="ChEBI" id="CHEBI:456215"/>
    </ligand>
</feature>
<feature type="binding site" evidence="5">
    <location>
        <position position="11"/>
    </location>
    <ligand>
        <name>AMP</name>
        <dbReference type="ChEBI" id="CHEBI:456215"/>
    </ligand>
</feature>
<dbReference type="GO" id="GO:0004017">
    <property type="term" value="F:AMP kinase activity"/>
    <property type="evidence" value="ECO:0007669"/>
    <property type="project" value="UniProtKB-UniRule"/>
</dbReference>
<evidence type="ECO:0000313" key="10">
    <source>
        <dbReference type="Proteomes" id="UP000520814"/>
    </source>
</evidence>
<dbReference type="Pfam" id="PF05191">
    <property type="entry name" value="ADK_lid"/>
    <property type="match status" value="1"/>
</dbReference>
<name>A0A7W9SVP0_ARMRO</name>
<dbReference type="Gene3D" id="3.40.50.300">
    <property type="entry name" value="P-loop containing nucleotide triphosphate hydrolases"/>
    <property type="match status" value="1"/>
</dbReference>
<dbReference type="GO" id="GO:0005737">
    <property type="term" value="C:cytoplasm"/>
    <property type="evidence" value="ECO:0007669"/>
    <property type="project" value="UniProtKB-SubCell"/>
</dbReference>
<dbReference type="SUPFAM" id="SSF52540">
    <property type="entry name" value="P-loop containing nucleoside triphosphate hydrolases"/>
    <property type="match status" value="1"/>
</dbReference>
<keyword evidence="5" id="KW-0862">Zinc</keyword>
<feature type="binding site" evidence="5">
    <location>
        <position position="173"/>
    </location>
    <ligand>
        <name>ATP</name>
        <dbReference type="ChEBI" id="CHEBI:30616"/>
    </ligand>
</feature>
<accession>A0A7W9SVP0</accession>
<comment type="domain">
    <text evidence="5">Consists of three domains, a large central CORE domain and two small peripheral domains, NMPbind and LID, which undergo movements during catalysis. The LID domain closes over the site of phosphoryl transfer upon ATP binding. Assembling and dissambling the active center during each catalytic cycle provides an effective means to prevent ATP hydrolysis. Some bacteria have evolved a zinc-coordinating structure that stabilizes the LID domain.</text>
</comment>
<comment type="subunit">
    <text evidence="5 7">Monomer.</text>
</comment>
<feature type="binding site" evidence="5">
    <location>
        <position position="145"/>
    </location>
    <ligand>
        <name>AMP</name>
        <dbReference type="ChEBI" id="CHEBI:456215"/>
    </ligand>
</feature>
<evidence type="ECO:0000256" key="3">
    <source>
        <dbReference type="ARBA" id="ARBA00022741"/>
    </source>
</evidence>
<organism evidence="9 10">
    <name type="scientific">Armatimonas rosea</name>
    <dbReference type="NCBI Taxonomy" id="685828"/>
    <lineage>
        <taxon>Bacteria</taxon>
        <taxon>Bacillati</taxon>
        <taxon>Armatimonadota</taxon>
        <taxon>Armatimonadia</taxon>
        <taxon>Armatimonadales</taxon>
        <taxon>Armatimonadaceae</taxon>
        <taxon>Armatimonas</taxon>
    </lineage>
</organism>
<dbReference type="PRINTS" id="PR00094">
    <property type="entry name" value="ADENYLTKNASE"/>
</dbReference>
<dbReference type="InterPro" id="IPR027417">
    <property type="entry name" value="P-loop_NTPase"/>
</dbReference>
<dbReference type="InterPro" id="IPR007862">
    <property type="entry name" value="Adenylate_kinase_lid-dom"/>
</dbReference>
<gene>
    <name evidence="5" type="primary">adk</name>
    <name evidence="9" type="ORF">HNQ39_004851</name>
</gene>
<evidence type="ECO:0000259" key="8">
    <source>
        <dbReference type="Pfam" id="PF05191"/>
    </source>
</evidence>
<evidence type="ECO:0000256" key="4">
    <source>
        <dbReference type="ARBA" id="ARBA00022777"/>
    </source>
</evidence>
<dbReference type="InterPro" id="IPR036193">
    <property type="entry name" value="ADK_active_lid_dom_sf"/>
</dbReference>
<dbReference type="PANTHER" id="PTHR23359">
    <property type="entry name" value="NUCLEOTIDE KINASE"/>
    <property type="match status" value="1"/>
</dbReference>
<dbReference type="InterPro" id="IPR000850">
    <property type="entry name" value="Adenylat/UMP-CMP_kin"/>
</dbReference>
<dbReference type="EMBL" id="JACHGW010000005">
    <property type="protein sequence ID" value="MBB6053019.1"/>
    <property type="molecule type" value="Genomic_DNA"/>
</dbReference>
<dbReference type="Pfam" id="PF00406">
    <property type="entry name" value="ADK"/>
    <property type="match status" value="1"/>
</dbReference>
<dbReference type="CDD" id="cd01428">
    <property type="entry name" value="ADK"/>
    <property type="match status" value="1"/>
</dbReference>
<evidence type="ECO:0000256" key="6">
    <source>
        <dbReference type="RuleBase" id="RU003330"/>
    </source>
</evidence>
<feature type="binding site" evidence="5">
    <location>
        <position position="103"/>
    </location>
    <ligand>
        <name>Zn(2+)</name>
        <dbReference type="ChEBI" id="CHEBI:29105"/>
        <note>structural</note>
    </ligand>
</feature>
<feature type="binding site" evidence="5">
    <location>
        <begin position="33"/>
        <end position="35"/>
    </location>
    <ligand>
        <name>AMP</name>
        <dbReference type="ChEBI" id="CHEBI:456215"/>
    </ligand>
</feature>
<proteinExistence type="inferred from homology"/>
<feature type="binding site" evidence="5">
    <location>
        <begin position="109"/>
        <end position="110"/>
    </location>
    <ligand>
        <name>ATP</name>
        <dbReference type="ChEBI" id="CHEBI:30616"/>
    </ligand>
</feature>
<dbReference type="PROSITE" id="PS00113">
    <property type="entry name" value="ADENYLATE_KINASE"/>
    <property type="match status" value="1"/>
</dbReference>
<evidence type="ECO:0000256" key="7">
    <source>
        <dbReference type="RuleBase" id="RU003331"/>
    </source>
</evidence>